<name>A0ABP4F3N9_9ACTN</name>
<dbReference type="EMBL" id="BAAAKV010000005">
    <property type="protein sequence ID" value="GAA1154811.1"/>
    <property type="molecule type" value="Genomic_DNA"/>
</dbReference>
<evidence type="ECO:0000313" key="3">
    <source>
        <dbReference type="Proteomes" id="UP001501371"/>
    </source>
</evidence>
<evidence type="ECO:0000259" key="1">
    <source>
        <dbReference type="PROSITE" id="PS51186"/>
    </source>
</evidence>
<proteinExistence type="predicted"/>
<reference evidence="3" key="1">
    <citation type="journal article" date="2019" name="Int. J. Syst. Evol. Microbiol.">
        <title>The Global Catalogue of Microorganisms (GCM) 10K type strain sequencing project: providing services to taxonomists for standard genome sequencing and annotation.</title>
        <authorList>
            <consortium name="The Broad Institute Genomics Platform"/>
            <consortium name="The Broad Institute Genome Sequencing Center for Infectious Disease"/>
            <person name="Wu L."/>
            <person name="Ma J."/>
        </authorList>
    </citation>
    <scope>NUCLEOTIDE SEQUENCE [LARGE SCALE GENOMIC DNA]</scope>
    <source>
        <strain evidence="3">JCM 12696</strain>
    </source>
</reference>
<protein>
    <recommendedName>
        <fullName evidence="1">N-acetyltransferase domain-containing protein</fullName>
    </recommendedName>
</protein>
<gene>
    <name evidence="2" type="ORF">GCM10009654_07940</name>
</gene>
<dbReference type="PROSITE" id="PS51186">
    <property type="entry name" value="GNAT"/>
    <property type="match status" value="1"/>
</dbReference>
<organism evidence="2 3">
    <name type="scientific">Streptomyces hebeiensis</name>
    <dbReference type="NCBI Taxonomy" id="229486"/>
    <lineage>
        <taxon>Bacteria</taxon>
        <taxon>Bacillati</taxon>
        <taxon>Actinomycetota</taxon>
        <taxon>Actinomycetes</taxon>
        <taxon>Kitasatosporales</taxon>
        <taxon>Streptomycetaceae</taxon>
        <taxon>Streptomyces</taxon>
    </lineage>
</organism>
<dbReference type="InterPro" id="IPR000182">
    <property type="entry name" value="GNAT_dom"/>
</dbReference>
<evidence type="ECO:0000313" key="2">
    <source>
        <dbReference type="EMBL" id="GAA1154811.1"/>
    </source>
</evidence>
<dbReference type="SUPFAM" id="SSF55729">
    <property type="entry name" value="Acyl-CoA N-acyltransferases (Nat)"/>
    <property type="match status" value="1"/>
</dbReference>
<sequence length="180" mass="20182">MNDVNHGNDGRDNRIIYPETSSRRVLLRPATAADQADFFRTVLRTGVESVRLPVGRPQGPPPRPDAAFQVVNKADGRVLGFSLLFGLDQAGHIRCGTYLDPELNRLGTGSEAIGLTINYAFAMFNVDRVITETTEASLDSFGMRPDDSRILSTLNDHLYFRGRYWNLYGFQVERSEWVAD</sequence>
<keyword evidence="3" id="KW-1185">Reference proteome</keyword>
<feature type="domain" description="N-acetyltransferase" evidence="1">
    <location>
        <begin position="25"/>
        <end position="180"/>
    </location>
</feature>
<accession>A0ABP4F3N9</accession>
<comment type="caution">
    <text evidence="2">The sequence shown here is derived from an EMBL/GenBank/DDBJ whole genome shotgun (WGS) entry which is preliminary data.</text>
</comment>
<dbReference type="InterPro" id="IPR016181">
    <property type="entry name" value="Acyl_CoA_acyltransferase"/>
</dbReference>
<dbReference type="Gene3D" id="3.40.630.30">
    <property type="match status" value="1"/>
</dbReference>
<dbReference type="Proteomes" id="UP001501371">
    <property type="component" value="Unassembled WGS sequence"/>
</dbReference>